<protein>
    <submittedName>
        <fullName evidence="1">Hypothetical transcript</fullName>
    </submittedName>
</protein>
<name>A0A068YJ27_ECHMU</name>
<dbReference type="EMBL" id="LN902850">
    <property type="protein sequence ID" value="CDS43291.1"/>
    <property type="molecule type" value="Genomic_DNA"/>
</dbReference>
<proteinExistence type="predicted"/>
<dbReference type="Proteomes" id="UP000017246">
    <property type="component" value="Unassembled WGS sequence"/>
</dbReference>
<evidence type="ECO:0000313" key="2">
    <source>
        <dbReference type="Proteomes" id="UP000017246"/>
    </source>
</evidence>
<reference evidence="1" key="1">
    <citation type="journal article" date="2013" name="Nature">
        <title>The genomes of four tapeworm species reveal adaptations to parasitism.</title>
        <authorList>
            <person name="Tsai I.J."/>
            <person name="Zarowiecki M."/>
            <person name="Holroyd N."/>
            <person name="Garciarrubio A."/>
            <person name="Sanchez-Flores A."/>
            <person name="Brooks K.L."/>
            <person name="Tracey A."/>
            <person name="Bobes R.J."/>
            <person name="Fragoso G."/>
            <person name="Sciutto E."/>
            <person name="Aslett M."/>
            <person name="Beasley H."/>
            <person name="Bennett H.M."/>
            <person name="Cai J."/>
            <person name="Camicia F."/>
            <person name="Clark R."/>
            <person name="Cucher M."/>
            <person name="De Silva N."/>
            <person name="Day T.A."/>
            <person name="Deplazes P."/>
            <person name="Estrada K."/>
            <person name="Fernandez C."/>
            <person name="Holland P.W."/>
            <person name="Hou J."/>
            <person name="Hu S."/>
            <person name="Huckvale T."/>
            <person name="Hung S.S."/>
            <person name="Kamenetzky L."/>
            <person name="Keane J.A."/>
            <person name="Kiss F."/>
            <person name="Koziol U."/>
            <person name="Lambert O."/>
            <person name="Liu K."/>
            <person name="Luo X."/>
            <person name="Luo Y."/>
            <person name="Macchiaroli N."/>
            <person name="Nichol S."/>
            <person name="Paps J."/>
            <person name="Parkinson J."/>
            <person name="Pouchkina-Stantcheva N."/>
            <person name="Riddiford N."/>
            <person name="Rosenzvit M."/>
            <person name="Salinas G."/>
            <person name="Wasmuth J.D."/>
            <person name="Zamanian M."/>
            <person name="Zheng Y."/>
            <person name="Cai X."/>
            <person name="Soberon X."/>
            <person name="Olson P.D."/>
            <person name="Laclette J.P."/>
            <person name="Brehm K."/>
            <person name="Berriman M."/>
            <person name="Garciarrubio A."/>
            <person name="Bobes R.J."/>
            <person name="Fragoso G."/>
            <person name="Sanchez-Flores A."/>
            <person name="Estrada K."/>
            <person name="Cevallos M.A."/>
            <person name="Morett E."/>
            <person name="Gonzalez V."/>
            <person name="Portillo T."/>
            <person name="Ochoa-Leyva A."/>
            <person name="Jose M.V."/>
            <person name="Sciutto E."/>
            <person name="Landa A."/>
            <person name="Jimenez L."/>
            <person name="Valdes V."/>
            <person name="Carrero J.C."/>
            <person name="Larralde C."/>
            <person name="Morales-Montor J."/>
            <person name="Limon-Lason J."/>
            <person name="Soberon X."/>
            <person name="Laclette J.P."/>
        </authorList>
    </citation>
    <scope>NUCLEOTIDE SEQUENCE [LARGE SCALE GENOMIC DNA]</scope>
</reference>
<evidence type="ECO:0000313" key="1">
    <source>
        <dbReference type="EMBL" id="CDS43291.1"/>
    </source>
</evidence>
<dbReference type="AlphaFoldDB" id="A0A068YJ27"/>
<dbReference type="OMA" id="CENEKQM"/>
<reference evidence="1" key="2">
    <citation type="submission" date="2015-11" db="EMBL/GenBank/DDBJ databases">
        <authorList>
            <person name="Zhang Y."/>
            <person name="Guo Z."/>
        </authorList>
    </citation>
    <scope>NUCLEOTIDE SEQUENCE</scope>
</reference>
<organism evidence="1 2">
    <name type="scientific">Echinococcus multilocularis</name>
    <name type="common">Fox tapeworm</name>
    <dbReference type="NCBI Taxonomy" id="6211"/>
    <lineage>
        <taxon>Eukaryota</taxon>
        <taxon>Metazoa</taxon>
        <taxon>Spiralia</taxon>
        <taxon>Lophotrochozoa</taxon>
        <taxon>Platyhelminthes</taxon>
        <taxon>Cestoda</taxon>
        <taxon>Eucestoda</taxon>
        <taxon>Cyclophyllidea</taxon>
        <taxon>Taeniidae</taxon>
        <taxon>Echinococcus</taxon>
    </lineage>
</organism>
<keyword evidence="2" id="KW-1185">Reference proteome</keyword>
<sequence>MLVEWCRIYHRDDATYTKAHNLQLNRVQAVLQPPSANHSGNAAANGNAQLIKSCQDEQWRKRLMVASGYTMEGVALQLGMTFIAINVYVCINLTHGRLPGELQATPDILPKPHDPYSSAENSAVSGPPDYETACREPQLIPNDDMIVYQPPSTSPPPLATLTSNNTPPKMVLKFYAGTLMVPKCHSHLLATSRLRLRALSSSALSMEV</sequence>
<gene>
    <name evidence="1" type="ORF">EmuJ_001103700</name>
</gene>
<accession>A0A068YJ27</accession>